<dbReference type="EMBL" id="DS681285">
    <property type="protein sequence ID" value="EEC04158.1"/>
    <property type="molecule type" value="Genomic_DNA"/>
</dbReference>
<protein>
    <submittedName>
        <fullName evidence="3 4">Uncharacterized protein</fullName>
    </submittedName>
</protein>
<dbReference type="EnsemblMetazoa" id="ISCW002691-RA">
    <property type="protein sequence ID" value="ISCW002691-PA"/>
    <property type="gene ID" value="ISCW002691"/>
</dbReference>
<evidence type="ECO:0000313" key="4">
    <source>
        <dbReference type="EnsemblMetazoa" id="ISCW002691-PA"/>
    </source>
</evidence>
<keyword evidence="2" id="KW-0732">Signal</keyword>
<dbReference type="GO" id="GO:0045087">
    <property type="term" value="P:innate immune response"/>
    <property type="evidence" value="ECO:0000318"/>
    <property type="project" value="GO_Central"/>
</dbReference>
<dbReference type="InterPro" id="IPR052444">
    <property type="entry name" value="Spz/Toll_ligand-like"/>
</dbReference>
<dbReference type="Proteomes" id="UP000001555">
    <property type="component" value="Unassembled WGS sequence"/>
</dbReference>
<feature type="signal peptide" evidence="2">
    <location>
        <begin position="1"/>
        <end position="29"/>
    </location>
</feature>
<accession>B7PC36</accession>
<feature type="region of interest" description="Disordered" evidence="1">
    <location>
        <begin position="346"/>
        <end position="365"/>
    </location>
</feature>
<dbReference type="VEuPathDB" id="VectorBase:ISCP_034420"/>
<dbReference type="GO" id="GO:0005121">
    <property type="term" value="F:Toll binding"/>
    <property type="evidence" value="ECO:0000318"/>
    <property type="project" value="GO_Central"/>
</dbReference>
<dbReference type="VEuPathDB" id="VectorBase:ISCW002691"/>
<sequence>MFREPPGRRVASVLLTLLVCGAAWEPGSGGKQTSPARGYYAFEKARRPLDRPPRVRKPPYHRANVHCPERAVYGKFSPRDTLCGDLNKGFIPRNPMGQRPLGDPYPFELIKRKTLEFLSETLPLLRRDPNLPKVARLGGPQRPLGLLGVPPPLPDLSFSYYQRGPRKARSHNATLSGDLRLAQDELREWTSNSSLRQLCRHGSGTVCTLFSALSTARISTALLQTIVQMLTARTPSIADKVQAAPSTQGSTASGGSGGGATNLLSMLTYAADIINAINPDASSSSTTPSPPIVNRSPLTQVLSALTGATGSSAASSSPLVTVLDMMTSDSSPIKLLANVYNQRKKKPVADQSAQSMENDVDGGLPPTPCPSLEEYVTPTFARNYQGVWKYVVQIPHEGYLTQTVQQTKCISTRCDFVEGGLCYESPRWVSLLVAEVFYPNAVFPTASPQRRHATRPRLPAVHDFHHFQQYLNRRARPALQAQRRQDGPRPWADAARAETKCDGHDQVGCYVVRMYYDWFLVNGSCKCWKPSGKQVFAGGRRRRTSPSERP</sequence>
<dbReference type="PANTHER" id="PTHR23199:SF7">
    <property type="entry name" value="RE45222P"/>
    <property type="match status" value="1"/>
</dbReference>
<dbReference type="SUPFAM" id="SSF57501">
    <property type="entry name" value="Cystine-knot cytokines"/>
    <property type="match status" value="1"/>
</dbReference>
<dbReference type="PaxDb" id="6945-B7PC36"/>
<name>B7PC36_IXOSC</name>
<dbReference type="GO" id="GO:0005576">
    <property type="term" value="C:extracellular region"/>
    <property type="evidence" value="ECO:0000318"/>
    <property type="project" value="GO_Central"/>
</dbReference>
<gene>
    <name evidence="3" type="ORF">IscW_ISCW002691</name>
</gene>
<evidence type="ECO:0000313" key="3">
    <source>
        <dbReference type="EMBL" id="EEC04158.1"/>
    </source>
</evidence>
<dbReference type="AlphaFoldDB" id="B7PC36"/>
<dbReference type="VEuPathDB" id="VectorBase:ISCI002691"/>
<evidence type="ECO:0000256" key="1">
    <source>
        <dbReference type="SAM" id="MobiDB-lite"/>
    </source>
</evidence>
<organism>
    <name type="scientific">Ixodes scapularis</name>
    <name type="common">Black-legged tick</name>
    <name type="synonym">Deer tick</name>
    <dbReference type="NCBI Taxonomy" id="6945"/>
    <lineage>
        <taxon>Eukaryota</taxon>
        <taxon>Metazoa</taxon>
        <taxon>Ecdysozoa</taxon>
        <taxon>Arthropoda</taxon>
        <taxon>Chelicerata</taxon>
        <taxon>Arachnida</taxon>
        <taxon>Acari</taxon>
        <taxon>Parasitiformes</taxon>
        <taxon>Ixodida</taxon>
        <taxon>Ixodoidea</taxon>
        <taxon>Ixodidae</taxon>
        <taxon>Ixodinae</taxon>
        <taxon>Ixodes</taxon>
    </lineage>
</organism>
<dbReference type="InterPro" id="IPR029034">
    <property type="entry name" value="Cystine-knot_cytokine"/>
</dbReference>
<dbReference type="Gene3D" id="2.10.90.10">
    <property type="entry name" value="Cystine-knot cytokines"/>
    <property type="match status" value="1"/>
</dbReference>
<dbReference type="OrthoDB" id="6342974at2759"/>
<dbReference type="EMBL" id="ABJB010430881">
    <property type="status" value="NOT_ANNOTATED_CDS"/>
    <property type="molecule type" value="Genomic_DNA"/>
</dbReference>
<reference evidence="4" key="2">
    <citation type="submission" date="2020-05" db="UniProtKB">
        <authorList>
            <consortium name="EnsemblMetazoa"/>
        </authorList>
    </citation>
    <scope>IDENTIFICATION</scope>
    <source>
        <strain evidence="4">wikel</strain>
    </source>
</reference>
<evidence type="ECO:0000256" key="2">
    <source>
        <dbReference type="SAM" id="SignalP"/>
    </source>
</evidence>
<reference evidence="3 5" key="1">
    <citation type="submission" date="2008-03" db="EMBL/GenBank/DDBJ databases">
        <title>Annotation of Ixodes scapularis.</title>
        <authorList>
            <consortium name="Ixodes scapularis Genome Project Consortium"/>
            <person name="Caler E."/>
            <person name="Hannick L.I."/>
            <person name="Bidwell S."/>
            <person name="Joardar V."/>
            <person name="Thiagarajan M."/>
            <person name="Amedeo P."/>
            <person name="Galinsky K.J."/>
            <person name="Schobel S."/>
            <person name="Inman J."/>
            <person name="Hostetler J."/>
            <person name="Miller J."/>
            <person name="Hammond M."/>
            <person name="Megy K."/>
            <person name="Lawson D."/>
            <person name="Kodira C."/>
            <person name="Sutton G."/>
            <person name="Meyer J."/>
            <person name="Hill C.A."/>
            <person name="Birren B."/>
            <person name="Nene V."/>
            <person name="Collins F."/>
            <person name="Alarcon-Chaidez F."/>
            <person name="Wikel S."/>
            <person name="Strausberg R."/>
        </authorList>
    </citation>
    <scope>NUCLEOTIDE SEQUENCE [LARGE SCALE GENOMIC DNA]</scope>
    <source>
        <strain evidence="5">Wikel</strain>
        <strain evidence="3">Wikel colony</strain>
    </source>
</reference>
<dbReference type="HOGENOM" id="CLU_495480_0_0_1"/>
<dbReference type="GO" id="GO:0021556">
    <property type="term" value="P:central nervous system formation"/>
    <property type="evidence" value="ECO:0000318"/>
    <property type="project" value="GO_Central"/>
</dbReference>
<dbReference type="GO" id="GO:0008083">
    <property type="term" value="F:growth factor activity"/>
    <property type="evidence" value="ECO:0000318"/>
    <property type="project" value="GO_Central"/>
</dbReference>
<evidence type="ECO:0000313" key="5">
    <source>
        <dbReference type="Proteomes" id="UP000001555"/>
    </source>
</evidence>
<proteinExistence type="predicted"/>
<dbReference type="InParanoid" id="B7PC36"/>
<feature type="chain" id="PRO_5010825979" evidence="2">
    <location>
        <begin position="30"/>
        <end position="550"/>
    </location>
</feature>
<dbReference type="EMBL" id="ABJB010204452">
    <property type="status" value="NOT_ANNOTATED_CDS"/>
    <property type="molecule type" value="Genomic_DNA"/>
</dbReference>
<dbReference type="PANTHER" id="PTHR23199">
    <property type="entry name" value="NEUROTROPHIN 1-RELATED"/>
    <property type="match status" value="1"/>
</dbReference>
<dbReference type="EMBL" id="ABJB010151611">
    <property type="status" value="NOT_ANNOTATED_CDS"/>
    <property type="molecule type" value="Genomic_DNA"/>
</dbReference>
<dbReference type="FunCoup" id="B7PC36">
    <property type="interactions" value="9"/>
</dbReference>
<keyword evidence="5" id="KW-1185">Reference proteome</keyword>